<accession>A0ABQ6A4H8</accession>
<proteinExistence type="predicted"/>
<dbReference type="Proteomes" id="UP001156682">
    <property type="component" value="Unassembled WGS sequence"/>
</dbReference>
<sequence length="52" mass="5863">MQNQPQSNNANISTHLPSPAIQRLIEEVRNKEGLQAVGGSYDRTHNRHNRGQ</sequence>
<organism evidence="2 3">
    <name type="scientific">Marinospirillum insulare</name>
    <dbReference type="NCBI Taxonomy" id="217169"/>
    <lineage>
        <taxon>Bacteria</taxon>
        <taxon>Pseudomonadati</taxon>
        <taxon>Pseudomonadota</taxon>
        <taxon>Gammaproteobacteria</taxon>
        <taxon>Oceanospirillales</taxon>
        <taxon>Oceanospirillaceae</taxon>
        <taxon>Marinospirillum</taxon>
    </lineage>
</organism>
<evidence type="ECO:0000313" key="3">
    <source>
        <dbReference type="Proteomes" id="UP001156682"/>
    </source>
</evidence>
<evidence type="ECO:0000256" key="1">
    <source>
        <dbReference type="SAM" id="MobiDB-lite"/>
    </source>
</evidence>
<keyword evidence="3" id="KW-1185">Reference proteome</keyword>
<feature type="region of interest" description="Disordered" evidence="1">
    <location>
        <begin position="33"/>
        <end position="52"/>
    </location>
</feature>
<dbReference type="RefSeq" id="WP_150112064.1">
    <property type="nucleotide sequence ID" value="NZ_BSOR01000075.1"/>
</dbReference>
<evidence type="ECO:0000313" key="2">
    <source>
        <dbReference type="EMBL" id="GLR65103.1"/>
    </source>
</evidence>
<name>A0ABQ6A4H8_9GAMM</name>
<gene>
    <name evidence="2" type="ORF">GCM10007878_25420</name>
</gene>
<dbReference type="EMBL" id="BSOR01000075">
    <property type="protein sequence ID" value="GLR65103.1"/>
    <property type="molecule type" value="Genomic_DNA"/>
</dbReference>
<reference evidence="3" key="1">
    <citation type="journal article" date="2019" name="Int. J. Syst. Evol. Microbiol.">
        <title>The Global Catalogue of Microorganisms (GCM) 10K type strain sequencing project: providing services to taxonomists for standard genome sequencing and annotation.</title>
        <authorList>
            <consortium name="The Broad Institute Genomics Platform"/>
            <consortium name="The Broad Institute Genome Sequencing Center for Infectious Disease"/>
            <person name="Wu L."/>
            <person name="Ma J."/>
        </authorList>
    </citation>
    <scope>NUCLEOTIDE SEQUENCE [LARGE SCALE GENOMIC DNA]</scope>
    <source>
        <strain evidence="3">NBRC 100033</strain>
    </source>
</reference>
<comment type="caution">
    <text evidence="2">The sequence shown here is derived from an EMBL/GenBank/DDBJ whole genome shotgun (WGS) entry which is preliminary data.</text>
</comment>
<dbReference type="NCBIfam" id="NF041705">
    <property type="entry name" value="RIPP_cyclo_YhhA"/>
    <property type="match status" value="1"/>
</dbReference>
<protein>
    <submittedName>
        <fullName evidence="2">Uncharacterized protein</fullName>
    </submittedName>
</protein>